<evidence type="ECO:0000259" key="6">
    <source>
        <dbReference type="Pfam" id="PF00171"/>
    </source>
</evidence>
<evidence type="ECO:0000256" key="2">
    <source>
        <dbReference type="ARBA" id="ARBA00023002"/>
    </source>
</evidence>
<evidence type="ECO:0000313" key="7">
    <source>
        <dbReference type="EMBL" id="GJH30067.1"/>
    </source>
</evidence>
<evidence type="ECO:0000256" key="1">
    <source>
        <dbReference type="ARBA" id="ARBA00009986"/>
    </source>
</evidence>
<dbReference type="Proteomes" id="UP001055111">
    <property type="component" value="Unassembled WGS sequence"/>
</dbReference>
<reference evidence="7" key="1">
    <citation type="submission" date="2022-09" db="EMBL/GenBank/DDBJ databases">
        <title>Isolation and characterization of 3-chlorobenzoate degrading bacteria from soils in Shizuoka.</title>
        <authorList>
            <person name="Ifat A."/>
            <person name="Ogawa N."/>
            <person name="Kimbara K."/>
            <person name="Moriuchi R."/>
            <person name="Dohra H."/>
            <person name="Shintani M."/>
        </authorList>
    </citation>
    <scope>NUCLEOTIDE SEQUENCE</scope>
    <source>
        <strain evidence="7">19CS4-2</strain>
    </source>
</reference>
<dbReference type="SUPFAM" id="SSF53720">
    <property type="entry name" value="ALDH-like"/>
    <property type="match status" value="1"/>
</dbReference>
<dbReference type="InterPro" id="IPR016163">
    <property type="entry name" value="Ald_DH_C"/>
</dbReference>
<dbReference type="AlphaFoldDB" id="A0AA37IIV0"/>
<feature type="domain" description="Aldehyde dehydrogenase" evidence="6">
    <location>
        <begin position="41"/>
        <end position="501"/>
    </location>
</feature>
<dbReference type="EMBL" id="BPUS01000030">
    <property type="protein sequence ID" value="GJH30067.1"/>
    <property type="molecule type" value="Genomic_DNA"/>
</dbReference>
<feature type="active site" evidence="3">
    <location>
        <position position="278"/>
    </location>
</feature>
<evidence type="ECO:0000256" key="5">
    <source>
        <dbReference type="SAM" id="MobiDB-lite"/>
    </source>
</evidence>
<dbReference type="RefSeq" id="WP_273654986.1">
    <property type="nucleotide sequence ID" value="NZ_BPUS01000030.1"/>
</dbReference>
<protein>
    <submittedName>
        <fullName evidence="7">Aldehyde dehydrogenase family protein</fullName>
    </submittedName>
</protein>
<dbReference type="Gene3D" id="3.40.605.10">
    <property type="entry name" value="Aldehyde Dehydrogenase, Chain A, domain 1"/>
    <property type="match status" value="1"/>
</dbReference>
<dbReference type="InterPro" id="IPR016161">
    <property type="entry name" value="Ald_DH/histidinol_DH"/>
</dbReference>
<dbReference type="InterPro" id="IPR016162">
    <property type="entry name" value="Ald_DH_N"/>
</dbReference>
<dbReference type="FunFam" id="3.40.309.10:FF:000012">
    <property type="entry name" value="Betaine aldehyde dehydrogenase"/>
    <property type="match status" value="1"/>
</dbReference>
<dbReference type="InterPro" id="IPR029510">
    <property type="entry name" value="Ald_DH_CS_GLU"/>
</dbReference>
<evidence type="ECO:0000256" key="3">
    <source>
        <dbReference type="PROSITE-ProRule" id="PRU10007"/>
    </source>
</evidence>
<dbReference type="Gene3D" id="3.40.309.10">
    <property type="entry name" value="Aldehyde Dehydrogenase, Chain A, domain 2"/>
    <property type="match status" value="1"/>
</dbReference>
<accession>A0AA37IIV0</accession>
<comment type="caution">
    <text evidence="7">The sequence shown here is derived from an EMBL/GenBank/DDBJ whole genome shotgun (WGS) entry which is preliminary data.</text>
</comment>
<dbReference type="GO" id="GO:0016620">
    <property type="term" value="F:oxidoreductase activity, acting on the aldehyde or oxo group of donors, NAD or NADP as acceptor"/>
    <property type="evidence" value="ECO:0007669"/>
    <property type="project" value="InterPro"/>
</dbReference>
<keyword evidence="2 4" id="KW-0560">Oxidoreductase</keyword>
<dbReference type="Pfam" id="PF00171">
    <property type="entry name" value="Aldedh"/>
    <property type="match status" value="1"/>
</dbReference>
<name>A0AA37IIV0_9BURK</name>
<dbReference type="PANTHER" id="PTHR11699">
    <property type="entry name" value="ALDEHYDE DEHYDROGENASE-RELATED"/>
    <property type="match status" value="1"/>
</dbReference>
<dbReference type="InterPro" id="IPR015590">
    <property type="entry name" value="Aldehyde_DH_dom"/>
</dbReference>
<dbReference type="FunFam" id="3.40.605.10:FF:000007">
    <property type="entry name" value="NAD/NADP-dependent betaine aldehyde dehydrogenase"/>
    <property type="match status" value="1"/>
</dbReference>
<evidence type="ECO:0000313" key="8">
    <source>
        <dbReference type="Proteomes" id="UP001055111"/>
    </source>
</evidence>
<proteinExistence type="inferred from homology"/>
<evidence type="ECO:0000256" key="4">
    <source>
        <dbReference type="RuleBase" id="RU003345"/>
    </source>
</evidence>
<feature type="compositionally biased region" description="Low complexity" evidence="5">
    <location>
        <begin position="1"/>
        <end position="17"/>
    </location>
</feature>
<comment type="similarity">
    <text evidence="1 4">Belongs to the aldehyde dehydrogenase family.</text>
</comment>
<organism evidence="7 8">
    <name type="scientific">Caballeronia novacaledonica</name>
    <dbReference type="NCBI Taxonomy" id="1544861"/>
    <lineage>
        <taxon>Bacteria</taxon>
        <taxon>Pseudomonadati</taxon>
        <taxon>Pseudomonadota</taxon>
        <taxon>Betaproteobacteria</taxon>
        <taxon>Burkholderiales</taxon>
        <taxon>Burkholderiaceae</taxon>
        <taxon>Caballeronia</taxon>
    </lineage>
</organism>
<feature type="region of interest" description="Disordered" evidence="5">
    <location>
        <begin position="1"/>
        <end position="23"/>
    </location>
</feature>
<gene>
    <name evidence="7" type="ORF">CBA19CS42_36145</name>
</gene>
<sequence length="505" mass="53846">MSKVSPAPASVSAPSTSKGHRKALEWLDSSAPKRMLIGGQWVDAVSGKTFDTINPSTEERLASVVEADSADVDAAVNAARRAFEAPSWSGISPHARTRYLLKIADAIDEHAEELAVLETLDNGMPLSSSISRATQSAEIFRYYAGWPTKVYGTTNPTDSARFIYMLREPMGVCGLINAWNVPLVMAAMKIAPALAFGNTAVLKPAEQTPLTTLRLAELIEEIGLPPGVLNVVPGYGATAGGALVAHPGVDKVAFTGSTAIGKQILQSSASNMKKVTLELGGKSPNIIFPDADLDKALATAVATFCGNSGQICSAGTRLFIHESLHDEATERIAKIAATYKVGSPFDADTKLGPLISAKQLERVLSYVDVGKSGGANLNLGGSRVGDLGFFVEPTIFSSVGNEMRIAREEIFGPVLSIIPFKDEDDVIFKGNDTEYGLASAVWTRDISRAHRIARSLKAGRVWINTYAEADAVMSMGGYKQSGFGREMGAESIEAYTQTKSVYMRF</sequence>
<dbReference type="PROSITE" id="PS00687">
    <property type="entry name" value="ALDEHYDE_DEHYDR_GLU"/>
    <property type="match status" value="1"/>
</dbReference>